<dbReference type="Proteomes" id="UP000474175">
    <property type="component" value="Unassembled WGS sequence"/>
</dbReference>
<keyword evidence="4" id="KW-1185">Reference proteome</keyword>
<dbReference type="InterPro" id="IPR001296">
    <property type="entry name" value="Glyco_trans_1"/>
</dbReference>
<dbReference type="GO" id="GO:0016757">
    <property type="term" value="F:glycosyltransferase activity"/>
    <property type="evidence" value="ECO:0007669"/>
    <property type="project" value="InterPro"/>
</dbReference>
<protein>
    <submittedName>
        <fullName evidence="3">Glycosyltransferase family 4 protein</fullName>
    </submittedName>
</protein>
<comment type="caution">
    <text evidence="3">The sequence shown here is derived from an EMBL/GenBank/DDBJ whole genome shotgun (WGS) entry which is preliminary data.</text>
</comment>
<keyword evidence="1 3" id="KW-0808">Transferase</keyword>
<organism evidence="3 4">
    <name type="scientific">Spirosoma terrae</name>
    <dbReference type="NCBI Taxonomy" id="1968276"/>
    <lineage>
        <taxon>Bacteria</taxon>
        <taxon>Pseudomonadati</taxon>
        <taxon>Bacteroidota</taxon>
        <taxon>Cytophagia</taxon>
        <taxon>Cytophagales</taxon>
        <taxon>Cytophagaceae</taxon>
        <taxon>Spirosoma</taxon>
    </lineage>
</organism>
<sequence>MDNTVFVNARFLTQPITGTQRFAIELCRELKKIRPDIVLVAPNKILHNDIAQELDVKIIGRIKKGIIWEQIELPILLRKYKNPLLINLCNLAPILYRNNIVSVLDLSFHLHPEWFSYTFSFLYNFFIPKAVSKAKHVITISKSSKNDIIKYFKVEEKKVDIVYPSVSNQFINPPVIKVANTYGKYILAVSSIDPRKNFIGLIKAYKACKFTDTKLLIVGSEHKVFANSEIKTEVANDKNIIFTGYINDEELVNLYQNALVFAYPSFFEGFGIPPLEAMACGCPTLVSNTTSLPEVCGDASLYVDPNDINSIKEGLESIFNNDELRAYLINEGYKQILKFNWYQSAMHLNNIISSLSEDSRRAI</sequence>
<dbReference type="CDD" id="cd03809">
    <property type="entry name" value="GT4_MtfB-like"/>
    <property type="match status" value="1"/>
</dbReference>
<dbReference type="SUPFAM" id="SSF53756">
    <property type="entry name" value="UDP-Glycosyltransferase/glycogen phosphorylase"/>
    <property type="match status" value="1"/>
</dbReference>
<evidence type="ECO:0000259" key="2">
    <source>
        <dbReference type="Pfam" id="PF00534"/>
    </source>
</evidence>
<dbReference type="Pfam" id="PF00534">
    <property type="entry name" value="Glycos_transf_1"/>
    <property type="match status" value="1"/>
</dbReference>
<evidence type="ECO:0000313" key="4">
    <source>
        <dbReference type="Proteomes" id="UP000474175"/>
    </source>
</evidence>
<gene>
    <name evidence="3" type="ORF">GK108_24135</name>
</gene>
<proteinExistence type="predicted"/>
<dbReference type="Gene3D" id="3.40.50.2000">
    <property type="entry name" value="Glycogen Phosphorylase B"/>
    <property type="match status" value="2"/>
</dbReference>
<evidence type="ECO:0000313" key="3">
    <source>
        <dbReference type="EMBL" id="NDU97996.1"/>
    </source>
</evidence>
<reference evidence="3 4" key="1">
    <citation type="submission" date="2020-02" db="EMBL/GenBank/DDBJ databases">
        <title>Draft genome sequence of two Spirosoma agri KCTC 52727 and Spirosoma terrae KCTC 52035.</title>
        <authorList>
            <person name="Rojas J."/>
            <person name="Ambika Manirajan B."/>
            <person name="Suarez C."/>
            <person name="Ratering S."/>
            <person name="Schnell S."/>
        </authorList>
    </citation>
    <scope>NUCLEOTIDE SEQUENCE [LARGE SCALE GENOMIC DNA]</scope>
    <source>
        <strain evidence="3 4">KCTC 52035</strain>
    </source>
</reference>
<dbReference type="AlphaFoldDB" id="A0A6L9LBV1"/>
<dbReference type="EMBL" id="JAAFZH010000014">
    <property type="protein sequence ID" value="NDU97996.1"/>
    <property type="molecule type" value="Genomic_DNA"/>
</dbReference>
<name>A0A6L9LBV1_9BACT</name>
<feature type="domain" description="Glycosyl transferase family 1" evidence="2">
    <location>
        <begin position="181"/>
        <end position="335"/>
    </location>
</feature>
<dbReference type="PANTHER" id="PTHR46401:SF2">
    <property type="entry name" value="GLYCOSYLTRANSFERASE WBBK-RELATED"/>
    <property type="match status" value="1"/>
</dbReference>
<dbReference type="RefSeq" id="WP_163954006.1">
    <property type="nucleotide sequence ID" value="NZ_JAAFZH010000014.1"/>
</dbReference>
<dbReference type="PANTHER" id="PTHR46401">
    <property type="entry name" value="GLYCOSYLTRANSFERASE WBBK-RELATED"/>
    <property type="match status" value="1"/>
</dbReference>
<evidence type="ECO:0000256" key="1">
    <source>
        <dbReference type="ARBA" id="ARBA00022679"/>
    </source>
</evidence>
<accession>A0A6L9LBV1</accession>